<dbReference type="EMBL" id="CM042882">
    <property type="protein sequence ID" value="KAI4383072.1"/>
    <property type="molecule type" value="Genomic_DNA"/>
</dbReference>
<reference evidence="2" key="1">
    <citation type="journal article" date="2023" name="Front. Plant Sci.">
        <title>Chromosomal-level genome assembly of Melastoma candidum provides insights into trichome evolution.</title>
        <authorList>
            <person name="Zhong Y."/>
            <person name="Wu W."/>
            <person name="Sun C."/>
            <person name="Zou P."/>
            <person name="Liu Y."/>
            <person name="Dai S."/>
            <person name="Zhou R."/>
        </authorList>
    </citation>
    <scope>NUCLEOTIDE SEQUENCE [LARGE SCALE GENOMIC DNA]</scope>
</reference>
<evidence type="ECO:0000313" key="2">
    <source>
        <dbReference type="Proteomes" id="UP001057402"/>
    </source>
</evidence>
<gene>
    <name evidence="1" type="ORF">MLD38_008952</name>
</gene>
<accession>A0ACB9RXA4</accession>
<dbReference type="Proteomes" id="UP001057402">
    <property type="component" value="Chromosome 3"/>
</dbReference>
<proteinExistence type="predicted"/>
<name>A0ACB9RXA4_9MYRT</name>
<protein>
    <submittedName>
        <fullName evidence="1">Uncharacterized protein</fullName>
    </submittedName>
</protein>
<organism evidence="1 2">
    <name type="scientific">Melastoma candidum</name>
    <dbReference type="NCBI Taxonomy" id="119954"/>
    <lineage>
        <taxon>Eukaryota</taxon>
        <taxon>Viridiplantae</taxon>
        <taxon>Streptophyta</taxon>
        <taxon>Embryophyta</taxon>
        <taxon>Tracheophyta</taxon>
        <taxon>Spermatophyta</taxon>
        <taxon>Magnoliopsida</taxon>
        <taxon>eudicotyledons</taxon>
        <taxon>Gunneridae</taxon>
        <taxon>Pentapetalae</taxon>
        <taxon>rosids</taxon>
        <taxon>malvids</taxon>
        <taxon>Myrtales</taxon>
        <taxon>Melastomataceae</taxon>
        <taxon>Melastomatoideae</taxon>
        <taxon>Melastomateae</taxon>
        <taxon>Melastoma</taxon>
    </lineage>
</organism>
<evidence type="ECO:0000313" key="1">
    <source>
        <dbReference type="EMBL" id="KAI4383072.1"/>
    </source>
</evidence>
<sequence length="358" mass="36896">MEAEEGDVASSAFARTSDGARGHFEVSLPRHHSETDACPPPQQEDGPTVVPSPYPSQQEGGPTPLSSVSAPSGPPATQLSGLTPTSVGGNPDVVKKKRGRPRKYGPDGSVATLSPMPISASIPLSGDSTGAWQGRSAESVKKKRQKKMELGSSGQKIAYIAGTNFTPHVLTVNPGEDVTLKITSFSQQSSRAVCVLSANGTISNVTLRQPTSLGGTLTYEGRFEILSLSGSYTPTESGGTASRSGGMSVSLAGPDGRVVGGGLAGLLVAAGPVQVILGSFLPGNLLEQRPKKQRVNLPASTPPVITNITARDEMLGLYGGDKPVISPAPEASVPFPDIRNTTENLVSFGIMESNGLVS</sequence>
<comment type="caution">
    <text evidence="1">The sequence shown here is derived from an EMBL/GenBank/DDBJ whole genome shotgun (WGS) entry which is preliminary data.</text>
</comment>
<keyword evidence="2" id="KW-1185">Reference proteome</keyword>